<evidence type="ECO:0000259" key="7">
    <source>
        <dbReference type="Pfam" id="PF06004"/>
    </source>
</evidence>
<keyword evidence="4" id="KW-0564">Palmitate</keyword>
<feature type="chain" id="PRO_5019310349" evidence="6">
    <location>
        <begin position="18"/>
        <end position="69"/>
    </location>
</feature>
<comment type="caution">
    <text evidence="8">The sequence shown here is derived from an EMBL/GenBank/DDBJ whole genome shotgun (WGS) entry which is preliminary data.</text>
</comment>
<reference evidence="8 9" key="1">
    <citation type="submission" date="2018-09" db="EMBL/GenBank/DDBJ databases">
        <authorList>
            <person name="Wang Z."/>
        </authorList>
    </citation>
    <scope>NUCLEOTIDE SEQUENCE [LARGE SCALE GENOMIC DNA]</scope>
    <source>
        <strain evidence="8 9">ALS 81</strain>
    </source>
</reference>
<gene>
    <name evidence="8" type="ORF">DBZ36_07465</name>
</gene>
<evidence type="ECO:0000256" key="4">
    <source>
        <dbReference type="ARBA" id="ARBA00023139"/>
    </source>
</evidence>
<evidence type="ECO:0000256" key="6">
    <source>
        <dbReference type="SAM" id="SignalP"/>
    </source>
</evidence>
<dbReference type="Gene3D" id="2.30.30.100">
    <property type="match status" value="1"/>
</dbReference>
<evidence type="ECO:0000256" key="2">
    <source>
        <dbReference type="ARBA" id="ARBA00022729"/>
    </source>
</evidence>
<dbReference type="NCBIfam" id="NF033216">
    <property type="entry name" value="lipo_YgdI_YgdR"/>
    <property type="match status" value="1"/>
</dbReference>
<dbReference type="PROSITE" id="PS51257">
    <property type="entry name" value="PROKAR_LIPOPROTEIN"/>
    <property type="match status" value="1"/>
</dbReference>
<dbReference type="PANTHER" id="PTHR37011">
    <property type="entry name" value="POT FAMILY PEPTIDE TRANSPORT PROTEIN-RELATED"/>
    <property type="match status" value="1"/>
</dbReference>
<keyword evidence="3" id="KW-0472">Membrane</keyword>
<evidence type="ECO:0000256" key="3">
    <source>
        <dbReference type="ARBA" id="ARBA00023136"/>
    </source>
</evidence>
<keyword evidence="5 8" id="KW-0449">Lipoprotein</keyword>
<sequence length="69" mass="7707">MRLLAVLALSMVLAACSASQYIMSTNEGQMITSYGKPKLDDDTGMYQYKDEKGKKMSIAKDQVVQIIER</sequence>
<dbReference type="InterPro" id="IPR010920">
    <property type="entry name" value="LSM_dom_sf"/>
</dbReference>
<dbReference type="SUPFAM" id="SSF50182">
    <property type="entry name" value="Sm-like ribonucleoproteins"/>
    <property type="match status" value="1"/>
</dbReference>
<dbReference type="EMBL" id="RAQO01000004">
    <property type="protein sequence ID" value="RKF20271.1"/>
    <property type="molecule type" value="Genomic_DNA"/>
</dbReference>
<feature type="signal peptide" evidence="6">
    <location>
        <begin position="1"/>
        <end position="17"/>
    </location>
</feature>
<dbReference type="Pfam" id="PF06004">
    <property type="entry name" value="DUF903"/>
    <property type="match status" value="1"/>
</dbReference>
<name>A0A420EHP8_9ALTE</name>
<evidence type="ECO:0000256" key="1">
    <source>
        <dbReference type="ARBA" id="ARBA00022475"/>
    </source>
</evidence>
<evidence type="ECO:0000313" key="8">
    <source>
        <dbReference type="EMBL" id="RKF20271.1"/>
    </source>
</evidence>
<feature type="domain" description="Lipoprotein YgdI/YgdR-like SH3-like" evidence="7">
    <location>
        <begin position="20"/>
        <end position="68"/>
    </location>
</feature>
<dbReference type="RefSeq" id="WP_120354275.1">
    <property type="nucleotide sequence ID" value="NZ_RAQO01000004.1"/>
</dbReference>
<dbReference type="InterPro" id="IPR047807">
    <property type="entry name" value="YgdI/YgdR-like_SH3-like"/>
</dbReference>
<keyword evidence="2 6" id="KW-0732">Signal</keyword>
<keyword evidence="1" id="KW-1003">Cell membrane</keyword>
<evidence type="ECO:0000313" key="9">
    <source>
        <dbReference type="Proteomes" id="UP000286482"/>
    </source>
</evidence>
<keyword evidence="9" id="KW-1185">Reference proteome</keyword>
<proteinExistence type="predicted"/>
<evidence type="ECO:0000256" key="5">
    <source>
        <dbReference type="ARBA" id="ARBA00023288"/>
    </source>
</evidence>
<dbReference type="AlphaFoldDB" id="A0A420EHP8"/>
<protein>
    <submittedName>
        <fullName evidence="8">YgdI/YgdR family lipoprotein</fullName>
    </submittedName>
</protein>
<dbReference type="Proteomes" id="UP000286482">
    <property type="component" value="Unassembled WGS sequence"/>
</dbReference>
<dbReference type="PANTHER" id="PTHR37011:SF1">
    <property type="entry name" value="POT FAMILY PEPTIDE TRANSPORT PROTEIN"/>
    <property type="match status" value="1"/>
</dbReference>
<dbReference type="OrthoDB" id="6520455at2"/>
<organism evidence="8 9">
    <name type="scientific">Alginatibacterium sediminis</name>
    <dbReference type="NCBI Taxonomy" id="2164068"/>
    <lineage>
        <taxon>Bacteria</taxon>
        <taxon>Pseudomonadati</taxon>
        <taxon>Pseudomonadota</taxon>
        <taxon>Gammaproteobacteria</taxon>
        <taxon>Alteromonadales</taxon>
        <taxon>Alteromonadaceae</taxon>
        <taxon>Alginatibacterium</taxon>
    </lineage>
</organism>
<accession>A0A420EHP8</accession>
<dbReference type="InterPro" id="IPR010305">
    <property type="entry name" value="YgdI/YgdR-like"/>
</dbReference>